<protein>
    <recommendedName>
        <fullName evidence="1">2EXR domain-containing protein</fullName>
    </recommendedName>
</protein>
<dbReference type="InterPro" id="IPR045518">
    <property type="entry name" value="2EXR"/>
</dbReference>
<dbReference type="AlphaFoldDB" id="A0A1L7XRK7"/>
<sequence length="348" mass="39803">MASQRTFHLFPNLPKELRLQIWTCSLHPKPRIIDIELKNNQGVQSTKFGQSPNGPWRCSSKSTNIGIIPLFRVNHEARTAALEAFERTTIRTWNGNLYQGSYIDFSHDTPYITSYVLSRLLASQRTSIHNHREVLDSTSWTSKIQHLAISLNYMLSTRPSIFRGYSHYPKFGELLNPENRRYTAGKLLNIFQSFPALRTLSLVIDGRHEGIGGEDQLVDPSMEYEDFYEPECRELASAWIPDALEAVRVQKPDLHMSSMPKVGIKLLVNGESEELQQRWDYCWGKCRIVNKETEDDGRSWDFVLFPINEDGESSVDEGPAGIFTQEEIDRLPPSLFCQRPSSSSSSDD</sequence>
<dbReference type="EMBL" id="FJOG01000046">
    <property type="protein sequence ID" value="CZR67701.1"/>
    <property type="molecule type" value="Genomic_DNA"/>
</dbReference>
<dbReference type="Proteomes" id="UP000184330">
    <property type="component" value="Unassembled WGS sequence"/>
</dbReference>
<dbReference type="PANTHER" id="PTHR35910">
    <property type="entry name" value="2EXR DOMAIN-CONTAINING PROTEIN"/>
    <property type="match status" value="1"/>
</dbReference>
<evidence type="ECO:0000313" key="3">
    <source>
        <dbReference type="Proteomes" id="UP000184330"/>
    </source>
</evidence>
<evidence type="ECO:0000313" key="2">
    <source>
        <dbReference type="EMBL" id="CZR67701.1"/>
    </source>
</evidence>
<dbReference type="PANTHER" id="PTHR35910:SF6">
    <property type="entry name" value="2EXR DOMAIN-CONTAINING PROTEIN"/>
    <property type="match status" value="1"/>
</dbReference>
<gene>
    <name evidence="2" type="ORF">PAC_17600</name>
</gene>
<evidence type="ECO:0000259" key="1">
    <source>
        <dbReference type="Pfam" id="PF20150"/>
    </source>
</evidence>
<proteinExistence type="predicted"/>
<accession>A0A1L7XRK7</accession>
<reference evidence="2 3" key="1">
    <citation type="submission" date="2016-03" db="EMBL/GenBank/DDBJ databases">
        <authorList>
            <person name="Ploux O."/>
        </authorList>
    </citation>
    <scope>NUCLEOTIDE SEQUENCE [LARGE SCALE GENOMIC DNA]</scope>
    <source>
        <strain evidence="2 3">UAMH 11012</strain>
    </source>
</reference>
<dbReference type="Pfam" id="PF20150">
    <property type="entry name" value="2EXR"/>
    <property type="match status" value="1"/>
</dbReference>
<organism evidence="2 3">
    <name type="scientific">Phialocephala subalpina</name>
    <dbReference type="NCBI Taxonomy" id="576137"/>
    <lineage>
        <taxon>Eukaryota</taxon>
        <taxon>Fungi</taxon>
        <taxon>Dikarya</taxon>
        <taxon>Ascomycota</taxon>
        <taxon>Pezizomycotina</taxon>
        <taxon>Leotiomycetes</taxon>
        <taxon>Helotiales</taxon>
        <taxon>Mollisiaceae</taxon>
        <taxon>Phialocephala</taxon>
        <taxon>Phialocephala fortinii species complex</taxon>
    </lineage>
</organism>
<keyword evidence="3" id="KW-1185">Reference proteome</keyword>
<name>A0A1L7XRK7_9HELO</name>
<feature type="domain" description="2EXR" evidence="1">
    <location>
        <begin position="7"/>
        <end position="109"/>
    </location>
</feature>
<dbReference type="OrthoDB" id="3540486at2759"/>